<dbReference type="Gene3D" id="2.40.30.10">
    <property type="entry name" value="Translation factors"/>
    <property type="match status" value="1"/>
</dbReference>
<dbReference type="PRINTS" id="PR00315">
    <property type="entry name" value="ELONGATNFCT"/>
</dbReference>
<dbReference type="InterPro" id="IPR009000">
    <property type="entry name" value="Transl_B-barrel_sf"/>
</dbReference>
<comment type="function">
    <text evidence="7">Catalyzes the GTP-dependent ribosomal translocation step during translation elongation. During this step, the ribosome changes from the pre-translocational (PRE) to the post-translocational (POST) state as the newly formed A-site-bound peptidyl-tRNA and P-site-bound deacylated tRNA move to the P and E sites, respectively. Catalyzes the coordinated movement of the two tRNA molecules, the mRNA and conformational changes in the ribosome.</text>
</comment>
<evidence type="ECO:0000259" key="9">
    <source>
        <dbReference type="PROSITE" id="PS51722"/>
    </source>
</evidence>
<dbReference type="SMART" id="SM00889">
    <property type="entry name" value="EFG_IV"/>
    <property type="match status" value="1"/>
</dbReference>
<dbReference type="InterPro" id="IPR009022">
    <property type="entry name" value="EFG_III"/>
</dbReference>
<dbReference type="CDD" id="cd01886">
    <property type="entry name" value="EF-G"/>
    <property type="match status" value="1"/>
</dbReference>
<dbReference type="NCBIfam" id="NF009381">
    <property type="entry name" value="PRK12740.1-5"/>
    <property type="match status" value="1"/>
</dbReference>
<sequence>MAREYSLLNTRNIGIMAHIDAGKTTTTERILFHTGKIHKIGETHEGASQMDWMAQEQERGITITSAATTAFWKNTRFNIIDTPGHVDFTVEVERSLRVLDGAVAVLDGQSGVEPQTETVWRQATNYRVPRIVFVNKMDKTGADFIYSVKTIGDRLGAKAAPIQLPIGAEENFTGIIDLVEMKAYEFDGKPEENYKEIEIPTNLLEQAKELRAHLVEVAVEYDEELLMKFLDGGEISISELKSAIRKGVINADFFPVLAGSAFKNKGVKLLLDAVVDYLPSPIDIPSIKGILPTGEEVERHASDTEPFSALAFKVMTDPFVGKLTFFRVYSGILTKGSYILNSTKQQKERVGRILQMHANNRTEIEEVYSGDIAAAVGLKNTTTGDTLCDEKHEIILESMVFPEPVIQLALEPKTKADQEKMSIALSKLAEEDPTFRTYTDDETGQTIIAGMGELHLDIIVDRMKREFNVATNVGAPQVSYRETIKLPGKAEGKYIKQSGGRGSYGHVVIEFEPNKDKGFEWVDKITGGRVSKEYINSARVGLENALRNGVIAGYPMIDVKATIVDGSMHEVDSNEMAYKIAASMALKEASKKMNPVVLEPIMNVEVTVPDEYYGDVMGNISSKRGMIEGSEQRGNAQTIKSKVPLTEMFGYATELRSFTQGRGNYTMIFSHYAEAPKAIADEIIKKSGK</sequence>
<evidence type="ECO:0000256" key="5">
    <source>
        <dbReference type="ARBA" id="ARBA00022917"/>
    </source>
</evidence>
<accession>E4PTH4</accession>
<evidence type="ECO:0000256" key="8">
    <source>
        <dbReference type="NCBIfam" id="TIGR00484"/>
    </source>
</evidence>
<feature type="binding site" evidence="7">
    <location>
        <begin position="135"/>
        <end position="138"/>
    </location>
    <ligand>
        <name>GTP</name>
        <dbReference type="ChEBI" id="CHEBI:37565"/>
    </ligand>
</feature>
<protein>
    <recommendedName>
        <fullName evidence="7 8">Elongation factor G</fullName>
        <shortName evidence="7">EF-G</shortName>
    </recommendedName>
</protein>
<dbReference type="InterPro" id="IPR035649">
    <property type="entry name" value="EFG_V"/>
</dbReference>
<keyword evidence="5 7" id="KW-0648">Protein biosynthesis</keyword>
<dbReference type="PANTHER" id="PTHR43261">
    <property type="entry name" value="TRANSLATION ELONGATION FACTOR G-RELATED"/>
    <property type="match status" value="1"/>
</dbReference>
<keyword evidence="7" id="KW-0963">Cytoplasm</keyword>
<dbReference type="FunFam" id="2.40.30.10:FF:000006">
    <property type="entry name" value="Elongation factor G"/>
    <property type="match status" value="1"/>
</dbReference>
<dbReference type="FunFam" id="3.30.70.870:FF:000001">
    <property type="entry name" value="Elongation factor G"/>
    <property type="match status" value="1"/>
</dbReference>
<evidence type="ECO:0000256" key="7">
    <source>
        <dbReference type="HAMAP-Rule" id="MF_00054"/>
    </source>
</evidence>
<dbReference type="FunFam" id="3.30.230.10:FF:000003">
    <property type="entry name" value="Elongation factor G"/>
    <property type="match status" value="1"/>
</dbReference>
<dbReference type="EMBL" id="CP002108">
    <property type="protein sequence ID" value="ADR24047.1"/>
    <property type="molecule type" value="Genomic_DNA"/>
</dbReference>
<evidence type="ECO:0000313" key="10">
    <source>
        <dbReference type="EMBL" id="ADR24047.1"/>
    </source>
</evidence>
<dbReference type="InterPro" id="IPR031157">
    <property type="entry name" value="G_TR_CS"/>
</dbReference>
<reference evidence="10 11" key="2">
    <citation type="journal article" date="2012" name="J. Bacteriol.">
        <title>Complete Genome Sequences of Mycoplasma leachii Strain PG50T and the Pathogenic Mycoplasma mycoides subsp. mycoides Small Colony Biotype Strain Gladysdale.</title>
        <authorList>
            <person name="Wise K.S."/>
            <person name="Calcutt M.J."/>
            <person name="Foecking M.F."/>
            <person name="Madupu R."/>
            <person name="Deboy R.T."/>
            <person name="Roske K."/>
            <person name="Hvinden M.L."/>
            <person name="Martin T.R."/>
            <person name="Durkin A.S."/>
            <person name="Glass J.I."/>
            <person name="Methe B.A."/>
        </authorList>
    </citation>
    <scope>NUCLEOTIDE SEQUENCE [LARGE SCALE GENOMIC DNA]</scope>
    <source>
        <strain evidence="11">DSM 21131 / NCTC 10133 / N29 / PG50</strain>
    </source>
</reference>
<dbReference type="CDD" id="cd04088">
    <property type="entry name" value="EFG_mtEFG_II"/>
    <property type="match status" value="1"/>
</dbReference>
<dbReference type="SUPFAM" id="SSF50447">
    <property type="entry name" value="Translation proteins"/>
    <property type="match status" value="1"/>
</dbReference>
<dbReference type="SUPFAM" id="SSF54211">
    <property type="entry name" value="Ribosomal protein S5 domain 2-like"/>
    <property type="match status" value="1"/>
</dbReference>
<dbReference type="InterPro" id="IPR053905">
    <property type="entry name" value="EF-G-like_DII"/>
</dbReference>
<dbReference type="FunFam" id="3.40.50.300:FF:000029">
    <property type="entry name" value="Elongation factor G"/>
    <property type="match status" value="1"/>
</dbReference>
<dbReference type="InterPro" id="IPR020568">
    <property type="entry name" value="Ribosomal_Su5_D2-typ_SF"/>
</dbReference>
<dbReference type="Pfam" id="PF14492">
    <property type="entry name" value="EFG_III"/>
    <property type="match status" value="1"/>
</dbReference>
<dbReference type="Pfam" id="PF03764">
    <property type="entry name" value="EFG_IV"/>
    <property type="match status" value="1"/>
</dbReference>
<dbReference type="AlphaFoldDB" id="E4PTH4"/>
<dbReference type="InterPro" id="IPR005517">
    <property type="entry name" value="Transl_elong_EFG/EF2_IV"/>
</dbReference>
<dbReference type="NCBIfam" id="TIGR00484">
    <property type="entry name" value="EF-G"/>
    <property type="match status" value="1"/>
</dbReference>
<dbReference type="GO" id="GO:0005525">
    <property type="term" value="F:GTP binding"/>
    <property type="evidence" value="ECO:0007669"/>
    <property type="project" value="UniProtKB-UniRule"/>
</dbReference>
<dbReference type="GO" id="GO:0003746">
    <property type="term" value="F:translation elongation factor activity"/>
    <property type="evidence" value="ECO:0007669"/>
    <property type="project" value="UniProtKB-UniRule"/>
</dbReference>
<dbReference type="InterPro" id="IPR004540">
    <property type="entry name" value="Transl_elong_EFG/EF2"/>
</dbReference>
<dbReference type="HOGENOM" id="CLU_002794_4_1_14"/>
<evidence type="ECO:0000313" key="11">
    <source>
        <dbReference type="Proteomes" id="UP000008712"/>
    </source>
</evidence>
<feature type="domain" description="Tr-type G" evidence="9">
    <location>
        <begin position="8"/>
        <end position="282"/>
    </location>
</feature>
<dbReference type="PANTHER" id="PTHR43261:SF1">
    <property type="entry name" value="RIBOSOME-RELEASING FACTOR 2, MITOCHONDRIAL"/>
    <property type="match status" value="1"/>
</dbReference>
<keyword evidence="6 7" id="KW-0342">GTP-binding</keyword>
<dbReference type="GO" id="GO:0005737">
    <property type="term" value="C:cytoplasm"/>
    <property type="evidence" value="ECO:0007669"/>
    <property type="project" value="UniProtKB-SubCell"/>
</dbReference>
<dbReference type="InterPro" id="IPR005225">
    <property type="entry name" value="Small_GTP-bd"/>
</dbReference>
<gene>
    <name evidence="7 10" type="primary">fusA</name>
    <name evidence="10" type="ordered locus">MSB_A0203</name>
</gene>
<dbReference type="GO" id="GO:0003924">
    <property type="term" value="F:GTPase activity"/>
    <property type="evidence" value="ECO:0007669"/>
    <property type="project" value="InterPro"/>
</dbReference>
<organism evidence="10 11">
    <name type="scientific">Mycoplasma leachii (strain DSM 21131 / NCTC 10133 / N29 / PG50)</name>
    <dbReference type="NCBI Taxonomy" id="880447"/>
    <lineage>
        <taxon>Bacteria</taxon>
        <taxon>Bacillati</taxon>
        <taxon>Mycoplasmatota</taxon>
        <taxon>Mollicutes</taxon>
        <taxon>Mycoplasmataceae</taxon>
        <taxon>Mycoplasma</taxon>
    </lineage>
</organism>
<evidence type="ECO:0000256" key="6">
    <source>
        <dbReference type="ARBA" id="ARBA00023134"/>
    </source>
</evidence>
<dbReference type="InterPro" id="IPR047872">
    <property type="entry name" value="EFG_IV"/>
</dbReference>
<dbReference type="SUPFAM" id="SSF52540">
    <property type="entry name" value="P-loop containing nucleoside triphosphate hydrolases"/>
    <property type="match status" value="1"/>
</dbReference>
<keyword evidence="3 7" id="KW-0547">Nucleotide-binding</keyword>
<dbReference type="InterPro" id="IPR000795">
    <property type="entry name" value="T_Tr_GTP-bd_dom"/>
</dbReference>
<dbReference type="Proteomes" id="UP000008712">
    <property type="component" value="Chromosome"/>
</dbReference>
<dbReference type="Gene3D" id="3.30.70.240">
    <property type="match status" value="1"/>
</dbReference>
<dbReference type="RefSeq" id="WP_013447517.1">
    <property type="nucleotide sequence ID" value="NC_014751.1"/>
</dbReference>
<feature type="binding site" evidence="7">
    <location>
        <begin position="17"/>
        <end position="24"/>
    </location>
    <ligand>
        <name>GTP</name>
        <dbReference type="ChEBI" id="CHEBI:37565"/>
    </ligand>
</feature>
<dbReference type="GO" id="GO:0032790">
    <property type="term" value="P:ribosome disassembly"/>
    <property type="evidence" value="ECO:0007669"/>
    <property type="project" value="TreeGrafter"/>
</dbReference>
<dbReference type="eggNOG" id="COG0480">
    <property type="taxonomic scope" value="Bacteria"/>
</dbReference>
<dbReference type="Pfam" id="PF00679">
    <property type="entry name" value="EFG_C"/>
    <property type="match status" value="1"/>
</dbReference>
<dbReference type="InterPro" id="IPR027417">
    <property type="entry name" value="P-loop_NTPase"/>
</dbReference>
<dbReference type="Gene3D" id="3.30.70.870">
    <property type="entry name" value="Elongation Factor G (Translational Gtpase), domain 3"/>
    <property type="match status" value="1"/>
</dbReference>
<comment type="subcellular location">
    <subcellularLocation>
        <location evidence="1 7">Cytoplasm</location>
    </subcellularLocation>
</comment>
<keyword evidence="11" id="KW-1185">Reference proteome</keyword>
<evidence type="ECO:0000256" key="2">
    <source>
        <dbReference type="ARBA" id="ARBA00005870"/>
    </source>
</evidence>
<dbReference type="InterPro" id="IPR014721">
    <property type="entry name" value="Ribsml_uS5_D2-typ_fold_subgr"/>
</dbReference>
<evidence type="ECO:0000256" key="1">
    <source>
        <dbReference type="ARBA" id="ARBA00004496"/>
    </source>
</evidence>
<dbReference type="Gene3D" id="3.30.230.10">
    <property type="match status" value="1"/>
</dbReference>
<dbReference type="InterPro" id="IPR035647">
    <property type="entry name" value="EFG_III/V"/>
</dbReference>
<dbReference type="PROSITE" id="PS51722">
    <property type="entry name" value="G_TR_2"/>
    <property type="match status" value="1"/>
</dbReference>
<dbReference type="Gene3D" id="3.40.50.300">
    <property type="entry name" value="P-loop containing nucleotide triphosphate hydrolases"/>
    <property type="match status" value="1"/>
</dbReference>
<dbReference type="Pfam" id="PF00009">
    <property type="entry name" value="GTP_EFTU"/>
    <property type="match status" value="1"/>
</dbReference>
<name>E4PTH4_MYCLG</name>
<dbReference type="SUPFAM" id="SSF54980">
    <property type="entry name" value="EF-G C-terminal domain-like"/>
    <property type="match status" value="2"/>
</dbReference>
<keyword evidence="4 7" id="KW-0251">Elongation factor</keyword>
<dbReference type="Pfam" id="PF22042">
    <property type="entry name" value="EF-G_D2"/>
    <property type="match status" value="1"/>
</dbReference>
<comment type="similarity">
    <text evidence="2 7">Belongs to the TRAFAC class translation factor GTPase superfamily. Classic translation factor GTPase family. EF-G/EF-2 subfamily.</text>
</comment>
<dbReference type="CDD" id="cd16262">
    <property type="entry name" value="EFG_III"/>
    <property type="match status" value="1"/>
</dbReference>
<dbReference type="NCBIfam" id="TIGR00231">
    <property type="entry name" value="small_GTP"/>
    <property type="match status" value="1"/>
</dbReference>
<evidence type="ECO:0000256" key="4">
    <source>
        <dbReference type="ARBA" id="ARBA00022768"/>
    </source>
</evidence>
<proteinExistence type="inferred from homology"/>
<dbReference type="PROSITE" id="PS00301">
    <property type="entry name" value="G_TR_1"/>
    <property type="match status" value="1"/>
</dbReference>
<dbReference type="SMART" id="SM00838">
    <property type="entry name" value="EFG_C"/>
    <property type="match status" value="1"/>
</dbReference>
<dbReference type="CDD" id="cd01434">
    <property type="entry name" value="EFG_mtEFG1_IV"/>
    <property type="match status" value="1"/>
</dbReference>
<feature type="binding site" evidence="7">
    <location>
        <begin position="81"/>
        <end position="85"/>
    </location>
    <ligand>
        <name>GTP</name>
        <dbReference type="ChEBI" id="CHEBI:37565"/>
    </ligand>
</feature>
<dbReference type="OrthoDB" id="9804431at2"/>
<dbReference type="FunFam" id="3.30.70.240:FF:000001">
    <property type="entry name" value="Elongation factor G"/>
    <property type="match status" value="1"/>
</dbReference>
<dbReference type="CDD" id="cd03713">
    <property type="entry name" value="EFG_mtEFG_C"/>
    <property type="match status" value="1"/>
</dbReference>
<evidence type="ECO:0000256" key="3">
    <source>
        <dbReference type="ARBA" id="ARBA00022741"/>
    </source>
</evidence>
<dbReference type="HAMAP" id="MF_00054_B">
    <property type="entry name" value="EF_G_EF_2_B"/>
    <property type="match status" value="1"/>
</dbReference>
<dbReference type="InterPro" id="IPR000640">
    <property type="entry name" value="EFG_V-like"/>
</dbReference>
<reference evidence="11" key="1">
    <citation type="submission" date="2010-07" db="EMBL/GenBank/DDBJ databases">
        <title>Genome sequence of Mycoplasma leachii PG50 MU clone A8.</title>
        <authorList>
            <person name="Wise K."/>
            <person name="Calcutt M.J."/>
            <person name="Foecking M.F."/>
            <person name="Madupu R."/>
            <person name="DeBoy R.T."/>
            <person name="Roske K."/>
            <person name="Martin T.R."/>
            <person name="Hvinden M.L."/>
            <person name="Durkin A.S."/>
            <person name="Glass J."/>
            <person name="Methe B.A."/>
        </authorList>
    </citation>
    <scope>NUCLEOTIDE SEQUENCE [LARGE SCALE GENOMIC DNA]</scope>
    <source>
        <strain evidence="11">DSM 21131 / NCTC 10133 / N29 / PG50</strain>
    </source>
</reference>
<dbReference type="InterPro" id="IPR041095">
    <property type="entry name" value="EFG_II"/>
</dbReference>
<dbReference type="KEGG" id="mlc:MSB_A0203"/>